<gene>
    <name evidence="1" type="ORF">EMU01_14620</name>
</gene>
<protein>
    <submittedName>
        <fullName evidence="1">Uncharacterized protein</fullName>
    </submittedName>
</protein>
<dbReference type="RefSeq" id="WP_169823217.1">
    <property type="nucleotide sequence ID" value="NZ_BJWA01000009.1"/>
</dbReference>
<reference evidence="1 2" key="1">
    <citation type="submission" date="2019-07" db="EMBL/GenBank/DDBJ databases">
        <title>Whole genome shotgun sequence of Enterococcus mundtii NBRC 100490.</title>
        <authorList>
            <person name="Hosoyama A."/>
            <person name="Uohara A."/>
            <person name="Ohji S."/>
            <person name="Ichikawa N."/>
        </authorList>
    </citation>
    <scope>NUCLEOTIDE SEQUENCE [LARGE SCALE GENOMIC DNA]</scope>
    <source>
        <strain evidence="1 2">NBRC 100490</strain>
    </source>
</reference>
<evidence type="ECO:0000313" key="2">
    <source>
        <dbReference type="Proteomes" id="UP000321175"/>
    </source>
</evidence>
<dbReference type="EMBL" id="BJWA01000009">
    <property type="protein sequence ID" value="GEL80318.1"/>
    <property type="molecule type" value="Genomic_DNA"/>
</dbReference>
<evidence type="ECO:0000313" key="1">
    <source>
        <dbReference type="EMBL" id="GEL80318.1"/>
    </source>
</evidence>
<name>A0ABQ0VCW7_ENTMU</name>
<sequence length="58" mass="6694">MLRKTRLVVGSIVLSILGFSPMLLSVVQKNNANGDIKLNPKYYDRSEEPLFIWENQKE</sequence>
<dbReference type="GeneID" id="61001269"/>
<keyword evidence="2" id="KW-1185">Reference proteome</keyword>
<comment type="caution">
    <text evidence="1">The sequence shown here is derived from an EMBL/GenBank/DDBJ whole genome shotgun (WGS) entry which is preliminary data.</text>
</comment>
<accession>A0ABQ0VCW7</accession>
<proteinExistence type="predicted"/>
<dbReference type="Proteomes" id="UP000321175">
    <property type="component" value="Unassembled WGS sequence"/>
</dbReference>
<organism evidence="1 2">
    <name type="scientific">Enterococcus mundtii</name>
    <dbReference type="NCBI Taxonomy" id="53346"/>
    <lineage>
        <taxon>Bacteria</taxon>
        <taxon>Bacillati</taxon>
        <taxon>Bacillota</taxon>
        <taxon>Bacilli</taxon>
        <taxon>Lactobacillales</taxon>
        <taxon>Enterococcaceae</taxon>
        <taxon>Enterococcus</taxon>
    </lineage>
</organism>